<dbReference type="RefSeq" id="WP_073037565.1">
    <property type="nucleotide sequence ID" value="NZ_BMLR01000008.1"/>
</dbReference>
<keyword evidence="1" id="KW-0472">Membrane</keyword>
<dbReference type="Pfam" id="PF03350">
    <property type="entry name" value="UPF0114"/>
    <property type="match status" value="1"/>
</dbReference>
<dbReference type="OrthoDB" id="9794066at2"/>
<keyword evidence="1" id="KW-0812">Transmembrane</keyword>
<evidence type="ECO:0000256" key="1">
    <source>
        <dbReference type="SAM" id="Phobius"/>
    </source>
</evidence>
<sequence>MRFRDIEKHIVLGSRYLSFAAVMGSLAGSVLMFFLGLFNIYRAFAEGLQVPTNEEDDTGFGSEAVISVIEGLDRFLIAIVLLYFAYGVYSLFLHPNSTQRELALPEWLKVKQIGQLKQVVAEVIIVVLFVLFLRVALQAFHSPNATLEWNQLATLLVLPVSVFLLACALWMVQLHPKSTSDKDDTRQDDG</sequence>
<feature type="transmembrane region" description="Helical" evidence="1">
    <location>
        <begin position="75"/>
        <end position="93"/>
    </location>
</feature>
<evidence type="ECO:0000313" key="2">
    <source>
        <dbReference type="EMBL" id="SHM54139.1"/>
    </source>
</evidence>
<keyword evidence="1" id="KW-1133">Transmembrane helix</keyword>
<organism evidence="2 3">
    <name type="scientific">Roseovarius pacificus</name>
    <dbReference type="NCBI Taxonomy" id="337701"/>
    <lineage>
        <taxon>Bacteria</taxon>
        <taxon>Pseudomonadati</taxon>
        <taxon>Pseudomonadota</taxon>
        <taxon>Alphaproteobacteria</taxon>
        <taxon>Rhodobacterales</taxon>
        <taxon>Roseobacteraceae</taxon>
        <taxon>Roseovarius</taxon>
    </lineage>
</organism>
<name>A0A1M7JLZ6_9RHOB</name>
<dbReference type="PANTHER" id="PTHR31721">
    <property type="entry name" value="OS06G0710300 PROTEIN"/>
    <property type="match status" value="1"/>
</dbReference>
<feature type="transmembrane region" description="Helical" evidence="1">
    <location>
        <begin position="152"/>
        <end position="172"/>
    </location>
</feature>
<keyword evidence="3" id="KW-1185">Reference proteome</keyword>
<dbReference type="Proteomes" id="UP000183974">
    <property type="component" value="Unassembled WGS sequence"/>
</dbReference>
<proteinExistence type="predicted"/>
<reference evidence="2 3" key="1">
    <citation type="submission" date="2016-11" db="EMBL/GenBank/DDBJ databases">
        <authorList>
            <person name="Jaros S."/>
            <person name="Januszkiewicz K."/>
            <person name="Wedrychowicz H."/>
        </authorList>
    </citation>
    <scope>NUCLEOTIDE SEQUENCE [LARGE SCALE GENOMIC DNA]</scope>
    <source>
        <strain evidence="2 3">DSM 29589</strain>
    </source>
</reference>
<dbReference type="InterPro" id="IPR005134">
    <property type="entry name" value="UPF0114"/>
</dbReference>
<dbReference type="PANTHER" id="PTHR31721:SF4">
    <property type="entry name" value="OS06G0710300 PROTEIN"/>
    <property type="match status" value="1"/>
</dbReference>
<protein>
    <submittedName>
        <fullName evidence="2">Uncharacterized membrane protein YqhA</fullName>
    </submittedName>
</protein>
<evidence type="ECO:0000313" key="3">
    <source>
        <dbReference type="Proteomes" id="UP000183974"/>
    </source>
</evidence>
<feature type="transmembrane region" description="Helical" evidence="1">
    <location>
        <begin position="16"/>
        <end position="41"/>
    </location>
</feature>
<feature type="transmembrane region" description="Helical" evidence="1">
    <location>
        <begin position="119"/>
        <end position="140"/>
    </location>
</feature>
<dbReference type="EMBL" id="FRBR01000021">
    <property type="protein sequence ID" value="SHM54139.1"/>
    <property type="molecule type" value="Genomic_DNA"/>
</dbReference>
<accession>A0A1M7JLZ6</accession>
<gene>
    <name evidence="2" type="ORF">SAMN05444398_12117</name>
</gene>
<dbReference type="AlphaFoldDB" id="A0A1M7JLZ6"/>